<reference evidence="1" key="1">
    <citation type="journal article" date="2014" name="Int. J. Syst. Evol. Microbiol.">
        <title>Complete genome sequence of Corynebacterium casei LMG S-19264T (=DSM 44701T), isolated from a smear-ripened cheese.</title>
        <authorList>
            <consortium name="US DOE Joint Genome Institute (JGI-PGF)"/>
            <person name="Walter F."/>
            <person name="Albersmeier A."/>
            <person name="Kalinowski J."/>
            <person name="Ruckert C."/>
        </authorList>
    </citation>
    <scope>NUCLEOTIDE SEQUENCE</scope>
    <source>
        <strain evidence="1">KCTC 42651</strain>
    </source>
</reference>
<reference evidence="1" key="2">
    <citation type="submission" date="2020-09" db="EMBL/GenBank/DDBJ databases">
        <authorList>
            <person name="Sun Q."/>
            <person name="Kim S."/>
        </authorList>
    </citation>
    <scope>NUCLEOTIDE SEQUENCE</scope>
    <source>
        <strain evidence="1">KCTC 42651</strain>
    </source>
</reference>
<comment type="caution">
    <text evidence="1">The sequence shown here is derived from an EMBL/GenBank/DDBJ whole genome shotgun (WGS) entry which is preliminary data.</text>
</comment>
<dbReference type="EMBL" id="BMZS01000012">
    <property type="protein sequence ID" value="GHD60384.1"/>
    <property type="molecule type" value="Genomic_DNA"/>
</dbReference>
<name>A0A918XVY8_9PROT</name>
<accession>A0A918XVY8</accession>
<keyword evidence="2" id="KW-1185">Reference proteome</keyword>
<dbReference type="AlphaFoldDB" id="A0A918XVY8"/>
<dbReference type="Proteomes" id="UP000630353">
    <property type="component" value="Unassembled WGS sequence"/>
</dbReference>
<proteinExistence type="predicted"/>
<organism evidence="1 2">
    <name type="scientific">Thalassobaculum fulvum</name>
    <dbReference type="NCBI Taxonomy" id="1633335"/>
    <lineage>
        <taxon>Bacteria</taxon>
        <taxon>Pseudomonadati</taxon>
        <taxon>Pseudomonadota</taxon>
        <taxon>Alphaproteobacteria</taxon>
        <taxon>Rhodospirillales</taxon>
        <taxon>Thalassobaculaceae</taxon>
        <taxon>Thalassobaculum</taxon>
    </lineage>
</organism>
<evidence type="ECO:0000313" key="1">
    <source>
        <dbReference type="EMBL" id="GHD60384.1"/>
    </source>
</evidence>
<dbReference type="RefSeq" id="WP_189994121.1">
    <property type="nucleotide sequence ID" value="NZ_BMZS01000012.1"/>
</dbReference>
<gene>
    <name evidence="1" type="ORF">GCM10017083_46160</name>
</gene>
<evidence type="ECO:0000313" key="2">
    <source>
        <dbReference type="Proteomes" id="UP000630353"/>
    </source>
</evidence>
<sequence length="204" mass="21850">MRARLRGRPLAAVVPIGIGHNNGPPMATRWGLHVWKKAHAEAWKTPAPEVVKLRLRRAAELGLTYRQISSIMMECGRAPSAIVFTLDALAAPGAAERLRSLGKPKLLAAGIDRDGYAEVRLQALRDAAGGRLDGWRLARNPLAVAAAVHELLAEHGIAPQAALLVGAVEADRSLVMRARLAAFLRADAYFSPLTQSQPTSGPAR</sequence>
<protein>
    <submittedName>
        <fullName evidence="1">Uncharacterized protein</fullName>
    </submittedName>
</protein>